<accession>A0AAQ3ETL8</accession>
<reference evidence="2" key="1">
    <citation type="submission" date="2023-05" db="EMBL/GenBank/DDBJ databases">
        <title>Complete genome sequence of Bacillus subtilis SRCM117797 isolated from Soybean paste.</title>
        <authorList>
            <person name="Abraha H.B."/>
            <person name="Kim K.-P."/>
            <person name="Ryu M.-S."/>
            <person name="Jeong D.-Y."/>
        </authorList>
    </citation>
    <scope>NUCLEOTIDE SEQUENCE</scope>
    <source>
        <strain evidence="2">SRCM117797</strain>
    </source>
</reference>
<evidence type="ECO:0000313" key="3">
    <source>
        <dbReference type="Proteomes" id="UP001229422"/>
    </source>
</evidence>
<evidence type="ECO:0000313" key="2">
    <source>
        <dbReference type="EMBL" id="WHM22084.1"/>
    </source>
</evidence>
<feature type="signal peptide" evidence="1">
    <location>
        <begin position="1"/>
        <end position="21"/>
    </location>
</feature>
<gene>
    <name evidence="2" type="primary">yqgA</name>
    <name evidence="2" type="ORF">QL281_02980</name>
</gene>
<dbReference type="AlphaFoldDB" id="A0AAQ3ETL8"/>
<dbReference type="RefSeq" id="WP_144459037.1">
    <property type="nucleotide sequence ID" value="NZ_CP061870.1"/>
</dbReference>
<sequence>MKQGKFSVFLILLLMLTLVVAPKEKAEAASSGWQPVSGISGCKIRVITDAYTYTKSATSIDAYAETNGKCGKLNYKSFGVSIVEGGDIGPQYSGYFSSRTPIKKFYFSKLPKPTGTPWAVGLSVYKGKAKGAAFVYINPQKR</sequence>
<dbReference type="EMBL" id="CP125292">
    <property type="protein sequence ID" value="WHM22084.1"/>
    <property type="molecule type" value="Genomic_DNA"/>
</dbReference>
<dbReference type="Proteomes" id="UP001229422">
    <property type="component" value="Chromosome"/>
</dbReference>
<name>A0AAQ3ETL8_BACIU</name>
<protein>
    <submittedName>
        <fullName evidence="2">Cell wall-binding protein YqgA</fullName>
    </submittedName>
</protein>
<organism evidence="2 3">
    <name type="scientific">Bacillus subtilis</name>
    <dbReference type="NCBI Taxonomy" id="1423"/>
    <lineage>
        <taxon>Bacteria</taxon>
        <taxon>Bacillati</taxon>
        <taxon>Bacillota</taxon>
        <taxon>Bacilli</taxon>
        <taxon>Bacillales</taxon>
        <taxon>Bacillaceae</taxon>
        <taxon>Bacillus</taxon>
    </lineage>
</organism>
<feature type="chain" id="PRO_5042870903" evidence="1">
    <location>
        <begin position="22"/>
        <end position="142"/>
    </location>
</feature>
<proteinExistence type="predicted"/>
<keyword evidence="1" id="KW-0732">Signal</keyword>
<evidence type="ECO:0000256" key="1">
    <source>
        <dbReference type="SAM" id="SignalP"/>
    </source>
</evidence>